<proteinExistence type="predicted"/>
<dbReference type="EMBL" id="FOBF01000005">
    <property type="protein sequence ID" value="SEL48773.1"/>
    <property type="molecule type" value="Genomic_DNA"/>
</dbReference>
<name>A0A1H7QLI3_9ACTN</name>
<evidence type="ECO:0000313" key="2">
    <source>
        <dbReference type="EMBL" id="SEL48773.1"/>
    </source>
</evidence>
<reference evidence="2 3" key="1">
    <citation type="submission" date="2016-10" db="EMBL/GenBank/DDBJ databases">
        <authorList>
            <person name="de Groot N.N."/>
        </authorList>
    </citation>
    <scope>NUCLEOTIDE SEQUENCE [LARGE SCALE GENOMIC DNA]</scope>
    <source>
        <strain evidence="2 3">DSM 43357</strain>
    </source>
</reference>
<dbReference type="RefSeq" id="WP_256256926.1">
    <property type="nucleotide sequence ID" value="NZ_FOBF01000005.1"/>
</dbReference>
<accession>A0A1H7QLI3</accession>
<sequence>MTTTTTYDEGAAMPAFDTPEPVLAILDLATAAIRITASDRRDTAVEVRPSDEFNDADVQAARAVQVTYADGRLVVRADKEQTGAASGWGLSLDRLVQSPSNWARSLLLGPGSVEVTVGLPAGSRVEARSAAGLYCRGVLGEVSFTTSHGDIHIEQAGRLRLKSTYGDIEVTRSSGHAQVTANHGGISIGEIDGTAVVKSSHGEVRLGTVTGELRLASAHGDTVVDRALAGVGAKTAYGSLRIGEVTSGAVVMETTGGGLDLGIAEGSAAWLDVSSKYGTVRVALDESDGPGPSDRVVKVRAHTTYGDVLVRRS</sequence>
<dbReference type="Pfam" id="PF13349">
    <property type="entry name" value="DUF4097"/>
    <property type="match status" value="1"/>
</dbReference>
<feature type="domain" description="DUF4097" evidence="1">
    <location>
        <begin position="27"/>
        <end position="308"/>
    </location>
</feature>
<gene>
    <name evidence="2" type="ORF">SAMN05660976_02599</name>
</gene>
<organism evidence="2 3">
    <name type="scientific">Nonomuraea pusilla</name>
    <dbReference type="NCBI Taxonomy" id="46177"/>
    <lineage>
        <taxon>Bacteria</taxon>
        <taxon>Bacillati</taxon>
        <taxon>Actinomycetota</taxon>
        <taxon>Actinomycetes</taxon>
        <taxon>Streptosporangiales</taxon>
        <taxon>Streptosporangiaceae</taxon>
        <taxon>Nonomuraea</taxon>
    </lineage>
</organism>
<keyword evidence="3" id="KW-1185">Reference proteome</keyword>
<evidence type="ECO:0000259" key="1">
    <source>
        <dbReference type="Pfam" id="PF13349"/>
    </source>
</evidence>
<dbReference type="Proteomes" id="UP000198953">
    <property type="component" value="Unassembled WGS sequence"/>
</dbReference>
<dbReference type="STRING" id="46177.SAMN05660976_02599"/>
<dbReference type="AlphaFoldDB" id="A0A1H7QLI3"/>
<evidence type="ECO:0000313" key="3">
    <source>
        <dbReference type="Proteomes" id="UP000198953"/>
    </source>
</evidence>
<dbReference type="InterPro" id="IPR025164">
    <property type="entry name" value="Toastrack_DUF4097"/>
</dbReference>
<protein>
    <submittedName>
        <fullName evidence="2">DUF4097 and DUF4098 domain-containing protein YvlB</fullName>
    </submittedName>
</protein>